<proteinExistence type="predicted"/>
<sequence length="65" mass="7451">MTLLGSSQGMGGLLIGKLLRSKKNRFFYLGCRKLGDRWSSWDYREISDSICGLIHPNKNRTRGFN</sequence>
<evidence type="ECO:0000313" key="1">
    <source>
        <dbReference type="EMBL" id="KAG0472468.1"/>
    </source>
</evidence>
<dbReference type="EMBL" id="JADCNM010000008">
    <property type="protein sequence ID" value="KAG0472468.1"/>
    <property type="molecule type" value="Genomic_DNA"/>
</dbReference>
<gene>
    <name evidence="1" type="ORF">HPP92_017014</name>
</gene>
<evidence type="ECO:0000313" key="2">
    <source>
        <dbReference type="Proteomes" id="UP000639772"/>
    </source>
</evidence>
<reference evidence="1 2" key="1">
    <citation type="journal article" date="2020" name="Nat. Food">
        <title>A phased Vanilla planifolia genome enables genetic improvement of flavour and production.</title>
        <authorList>
            <person name="Hasing T."/>
            <person name="Tang H."/>
            <person name="Brym M."/>
            <person name="Khazi F."/>
            <person name="Huang T."/>
            <person name="Chambers A.H."/>
        </authorList>
    </citation>
    <scope>NUCLEOTIDE SEQUENCE [LARGE SCALE GENOMIC DNA]</scope>
    <source>
        <tissue evidence="1">Leaf</tissue>
    </source>
</reference>
<comment type="caution">
    <text evidence="1">The sequence shown here is derived from an EMBL/GenBank/DDBJ whole genome shotgun (WGS) entry which is preliminary data.</text>
</comment>
<protein>
    <submittedName>
        <fullName evidence="1">Uncharacterized protein</fullName>
    </submittedName>
</protein>
<dbReference type="AlphaFoldDB" id="A0A835QJ60"/>
<organism evidence="1 2">
    <name type="scientific">Vanilla planifolia</name>
    <name type="common">Vanilla</name>
    <dbReference type="NCBI Taxonomy" id="51239"/>
    <lineage>
        <taxon>Eukaryota</taxon>
        <taxon>Viridiplantae</taxon>
        <taxon>Streptophyta</taxon>
        <taxon>Embryophyta</taxon>
        <taxon>Tracheophyta</taxon>
        <taxon>Spermatophyta</taxon>
        <taxon>Magnoliopsida</taxon>
        <taxon>Liliopsida</taxon>
        <taxon>Asparagales</taxon>
        <taxon>Orchidaceae</taxon>
        <taxon>Vanilloideae</taxon>
        <taxon>Vanilleae</taxon>
        <taxon>Vanilla</taxon>
    </lineage>
</organism>
<accession>A0A835QJ60</accession>
<name>A0A835QJ60_VANPL</name>
<dbReference type="Proteomes" id="UP000639772">
    <property type="component" value="Unassembled WGS sequence"/>
</dbReference>